<feature type="compositionally biased region" description="Basic and acidic residues" evidence="1">
    <location>
        <begin position="17"/>
        <end position="41"/>
    </location>
</feature>
<comment type="caution">
    <text evidence="2">The sequence shown here is derived from an EMBL/GenBank/DDBJ whole genome shotgun (WGS) entry which is preliminary data.</text>
</comment>
<evidence type="ECO:0000256" key="1">
    <source>
        <dbReference type="SAM" id="MobiDB-lite"/>
    </source>
</evidence>
<feature type="compositionally biased region" description="Basic and acidic residues" evidence="1">
    <location>
        <begin position="1"/>
        <end position="10"/>
    </location>
</feature>
<name>A0ABD1XLF6_9MARC</name>
<protein>
    <submittedName>
        <fullName evidence="2">Uncharacterized protein</fullName>
    </submittedName>
</protein>
<reference evidence="2 3" key="1">
    <citation type="submission" date="2024-09" db="EMBL/GenBank/DDBJ databases">
        <title>Chromosome-scale assembly of Riccia fluitans.</title>
        <authorList>
            <person name="Paukszto L."/>
            <person name="Sawicki J."/>
            <person name="Karawczyk K."/>
            <person name="Piernik-Szablinska J."/>
            <person name="Szczecinska M."/>
            <person name="Mazdziarz M."/>
        </authorList>
    </citation>
    <scope>NUCLEOTIDE SEQUENCE [LARGE SCALE GENOMIC DNA]</scope>
    <source>
        <strain evidence="2">Rf_01</strain>
        <tissue evidence="2">Aerial parts of the thallus</tissue>
    </source>
</reference>
<gene>
    <name evidence="2" type="ORF">R1flu_028361</name>
</gene>
<evidence type="ECO:0000313" key="3">
    <source>
        <dbReference type="Proteomes" id="UP001605036"/>
    </source>
</evidence>
<dbReference type="AlphaFoldDB" id="A0ABD1XLF6"/>
<dbReference type="EMBL" id="JBHFFA010000008">
    <property type="protein sequence ID" value="KAL2609788.1"/>
    <property type="molecule type" value="Genomic_DNA"/>
</dbReference>
<keyword evidence="3" id="KW-1185">Reference proteome</keyword>
<evidence type="ECO:0000313" key="2">
    <source>
        <dbReference type="EMBL" id="KAL2609788.1"/>
    </source>
</evidence>
<dbReference type="Proteomes" id="UP001605036">
    <property type="component" value="Unassembled WGS sequence"/>
</dbReference>
<proteinExistence type="predicted"/>
<accession>A0ABD1XLF6</accession>
<organism evidence="2 3">
    <name type="scientific">Riccia fluitans</name>
    <dbReference type="NCBI Taxonomy" id="41844"/>
    <lineage>
        <taxon>Eukaryota</taxon>
        <taxon>Viridiplantae</taxon>
        <taxon>Streptophyta</taxon>
        <taxon>Embryophyta</taxon>
        <taxon>Marchantiophyta</taxon>
        <taxon>Marchantiopsida</taxon>
        <taxon>Marchantiidae</taxon>
        <taxon>Marchantiales</taxon>
        <taxon>Ricciaceae</taxon>
        <taxon>Riccia</taxon>
    </lineage>
</organism>
<feature type="region of interest" description="Disordered" evidence="1">
    <location>
        <begin position="1"/>
        <end position="55"/>
    </location>
</feature>
<sequence>MSSEEKAERKKEKKKDKKENKHKEKKESDKNDSKGDEKEIIPFKNGKQRKQRRSVTFSDEYPFDQAYKDECVQDALRLMFLGLEAHIKDLAIYPRVVAHAVSKTVAHMVQMLCYSEIRFMRTWDDIQGRAQDEWDVIPELNLPPIDTWARCVIPMKLSSVPMTFNKPVRSEEGQFQILADPSVYHEPQVAVPRLLRRASETTLIKKVKKCNHCILLDKKEGRRRASEPLSNAEKQREKMLEGVRRRLSAYIRDQAMLNKILREKGLLDGSRSDTALEHNHNSSVFETY</sequence>